<dbReference type="InterPro" id="IPR011006">
    <property type="entry name" value="CheY-like_superfamily"/>
</dbReference>
<evidence type="ECO:0000259" key="4">
    <source>
        <dbReference type="PROSITE" id="PS50110"/>
    </source>
</evidence>
<dbReference type="GO" id="GO:0052621">
    <property type="term" value="F:diguanylate cyclase activity"/>
    <property type="evidence" value="ECO:0007669"/>
    <property type="project" value="UniProtKB-EC"/>
</dbReference>
<accession>E3BFD3</accession>
<dbReference type="Pfam" id="PF00072">
    <property type="entry name" value="Response_reg"/>
    <property type="match status" value="2"/>
</dbReference>
<dbReference type="GO" id="GO:0043709">
    <property type="term" value="P:cell adhesion involved in single-species biofilm formation"/>
    <property type="evidence" value="ECO:0007669"/>
    <property type="project" value="TreeGrafter"/>
</dbReference>
<dbReference type="eggNOG" id="COG3706">
    <property type="taxonomic scope" value="Bacteria"/>
</dbReference>
<dbReference type="NCBIfam" id="TIGR00254">
    <property type="entry name" value="GGDEF"/>
    <property type="match status" value="1"/>
</dbReference>
<keyword evidence="7" id="KW-1185">Reference proteome</keyword>
<evidence type="ECO:0000256" key="1">
    <source>
        <dbReference type="ARBA" id="ARBA00012528"/>
    </source>
</evidence>
<dbReference type="SMART" id="SM00448">
    <property type="entry name" value="REC"/>
    <property type="match status" value="2"/>
</dbReference>
<dbReference type="PANTHER" id="PTHR45138">
    <property type="entry name" value="REGULATORY COMPONENTS OF SENSORY TRANSDUCTION SYSTEM"/>
    <property type="match status" value="1"/>
</dbReference>
<keyword evidence="3" id="KW-0597">Phosphoprotein</keyword>
<feature type="modified residue" description="4-aspartylphosphate" evidence="3">
    <location>
        <position position="177"/>
    </location>
</feature>
<dbReference type="SMART" id="SM00267">
    <property type="entry name" value="GGDEF"/>
    <property type="match status" value="1"/>
</dbReference>
<organism evidence="6 7">
    <name type="scientific">Vibrio caribbeanicus ATCC BAA-2122</name>
    <dbReference type="NCBI Taxonomy" id="796620"/>
    <lineage>
        <taxon>Bacteria</taxon>
        <taxon>Pseudomonadati</taxon>
        <taxon>Pseudomonadota</taxon>
        <taxon>Gammaproteobacteria</taxon>
        <taxon>Vibrionales</taxon>
        <taxon>Vibrionaceae</taxon>
        <taxon>Vibrio</taxon>
    </lineage>
</organism>
<dbReference type="GO" id="GO:1902201">
    <property type="term" value="P:negative regulation of bacterial-type flagellum-dependent cell motility"/>
    <property type="evidence" value="ECO:0007669"/>
    <property type="project" value="TreeGrafter"/>
</dbReference>
<dbReference type="eggNOG" id="COG2204">
    <property type="taxonomic scope" value="Bacteria"/>
</dbReference>
<dbReference type="EC" id="2.7.7.65" evidence="1"/>
<evidence type="ECO:0000313" key="6">
    <source>
        <dbReference type="EMBL" id="EFP98245.1"/>
    </source>
</evidence>
<evidence type="ECO:0000313" key="7">
    <source>
        <dbReference type="Proteomes" id="UP000002943"/>
    </source>
</evidence>
<dbReference type="PROSITE" id="PS50110">
    <property type="entry name" value="RESPONSE_REGULATORY"/>
    <property type="match status" value="2"/>
</dbReference>
<dbReference type="InterPro" id="IPR029787">
    <property type="entry name" value="Nucleotide_cyclase"/>
</dbReference>
<dbReference type="SUPFAM" id="SSF55073">
    <property type="entry name" value="Nucleotide cyclase"/>
    <property type="match status" value="1"/>
</dbReference>
<comment type="catalytic activity">
    <reaction evidence="2">
        <text>2 GTP = 3',3'-c-di-GMP + 2 diphosphate</text>
        <dbReference type="Rhea" id="RHEA:24898"/>
        <dbReference type="ChEBI" id="CHEBI:33019"/>
        <dbReference type="ChEBI" id="CHEBI:37565"/>
        <dbReference type="ChEBI" id="CHEBI:58805"/>
        <dbReference type="EC" id="2.7.7.65"/>
    </reaction>
</comment>
<evidence type="ECO:0000256" key="2">
    <source>
        <dbReference type="ARBA" id="ARBA00034247"/>
    </source>
</evidence>
<dbReference type="GO" id="GO:0005886">
    <property type="term" value="C:plasma membrane"/>
    <property type="evidence" value="ECO:0007669"/>
    <property type="project" value="TreeGrafter"/>
</dbReference>
<comment type="caution">
    <text evidence="6">The sequence shown here is derived from an EMBL/GenBank/DDBJ whole genome shotgun (WGS) entry which is preliminary data.</text>
</comment>
<reference evidence="6 7" key="1">
    <citation type="journal article" date="2012" name="Int. J. Syst. Evol. Microbiol.">
        <title>Vibrio caribbeanicus sp. nov., isolated from the marine sponge Scleritoderma cyanea.</title>
        <authorList>
            <person name="Hoffmann M."/>
            <person name="Monday S.R."/>
            <person name="Allard M.W."/>
            <person name="Strain E.A."/>
            <person name="Whittaker P."/>
            <person name="Naum M."/>
            <person name="McCarthy P.J."/>
            <person name="Lopez J.V."/>
            <person name="Fischer M."/>
            <person name="Brown E.W."/>
        </authorList>
    </citation>
    <scope>NUCLEOTIDE SEQUENCE [LARGE SCALE GENOMIC DNA]</scope>
    <source>
        <strain evidence="6 7">ATCC BAA-2122</strain>
    </source>
</reference>
<dbReference type="PROSITE" id="PS50887">
    <property type="entry name" value="GGDEF"/>
    <property type="match status" value="1"/>
</dbReference>
<feature type="domain" description="Response regulatory" evidence="4">
    <location>
        <begin position="6"/>
        <end position="119"/>
    </location>
</feature>
<dbReference type="SUPFAM" id="SSF52172">
    <property type="entry name" value="CheY-like"/>
    <property type="match status" value="2"/>
</dbReference>
<dbReference type="Gene3D" id="3.40.50.2300">
    <property type="match status" value="2"/>
</dbReference>
<evidence type="ECO:0000259" key="5">
    <source>
        <dbReference type="PROSITE" id="PS50887"/>
    </source>
</evidence>
<sequence>MGLGEKVLVVEDSRAFRKYLVQQLTHAGYDVLSAETIEQAQEIFKQNPQLFCAVLDYCLPDGQDGEIIDITLEHGHRVIVMTAMFQANIRERMLAKGVLDYILKDSTYSVFYLVSLLNRLTKNRNHTALIVDDSMVVRRQVSHLLEHQYIRVLEAEDGVSGQEVIEQHPEITLVISDHSMPRKDGITMIRELRARYNKNQLAILGLSASDDSAITAQFLKSGANDFLHKPFNQEEFFCRVHQILDMKEATMELYQMANQDSLTGLWNHRFLHNHACKTCEHYCIALIDVDHFKKINDTFGHDAGDAALVKLAQILKASFPDDTVVRFGGEEFCIQSYSPFDHFIAKLENMREDVSKTPIVHFEKTIIMTISIGVTGIQGSLDEKIKKADDRLYTAKRSGRNQLVAYDVNEPDEPNPE</sequence>
<dbReference type="EMBL" id="AEIU01000019">
    <property type="protein sequence ID" value="EFP98245.1"/>
    <property type="molecule type" value="Genomic_DNA"/>
</dbReference>
<feature type="domain" description="GGDEF" evidence="5">
    <location>
        <begin position="280"/>
        <end position="408"/>
    </location>
</feature>
<dbReference type="STRING" id="796620.VIBC2010_03170"/>
<name>E3BFD3_9VIBR</name>
<dbReference type="InterPro" id="IPR000160">
    <property type="entry name" value="GGDEF_dom"/>
</dbReference>
<dbReference type="InterPro" id="IPR050469">
    <property type="entry name" value="Diguanylate_Cyclase"/>
</dbReference>
<gene>
    <name evidence="6" type="ORF">VIBC2010_03170</name>
</gene>
<dbReference type="CDD" id="cd01949">
    <property type="entry name" value="GGDEF"/>
    <property type="match status" value="1"/>
</dbReference>
<dbReference type="Proteomes" id="UP000002943">
    <property type="component" value="Unassembled WGS sequence"/>
</dbReference>
<protein>
    <recommendedName>
        <fullName evidence="1">diguanylate cyclase</fullName>
        <ecNumber evidence="1">2.7.7.65</ecNumber>
    </recommendedName>
</protein>
<dbReference type="InterPro" id="IPR001789">
    <property type="entry name" value="Sig_transdc_resp-reg_receiver"/>
</dbReference>
<dbReference type="GO" id="GO:0000160">
    <property type="term" value="P:phosphorelay signal transduction system"/>
    <property type="evidence" value="ECO:0007669"/>
    <property type="project" value="InterPro"/>
</dbReference>
<dbReference type="AlphaFoldDB" id="E3BFD3"/>
<dbReference type="PANTHER" id="PTHR45138:SF9">
    <property type="entry name" value="DIGUANYLATE CYCLASE DGCM-RELATED"/>
    <property type="match status" value="1"/>
</dbReference>
<feature type="domain" description="Response regulatory" evidence="4">
    <location>
        <begin position="127"/>
        <end position="244"/>
    </location>
</feature>
<dbReference type="Pfam" id="PF00990">
    <property type="entry name" value="GGDEF"/>
    <property type="match status" value="1"/>
</dbReference>
<dbReference type="InterPro" id="IPR043128">
    <property type="entry name" value="Rev_trsase/Diguanyl_cyclase"/>
</dbReference>
<feature type="modified residue" description="4-aspartylphosphate" evidence="3">
    <location>
        <position position="56"/>
    </location>
</feature>
<evidence type="ECO:0000256" key="3">
    <source>
        <dbReference type="PROSITE-ProRule" id="PRU00169"/>
    </source>
</evidence>
<dbReference type="Gene3D" id="3.30.70.270">
    <property type="match status" value="1"/>
</dbReference>
<proteinExistence type="predicted"/>